<gene>
    <name evidence="1" type="ORF">HINF_LOCUS5228</name>
</gene>
<reference evidence="1 2" key="1">
    <citation type="submission" date="2024-07" db="EMBL/GenBank/DDBJ databases">
        <authorList>
            <person name="Akdeniz Z."/>
        </authorList>
    </citation>
    <scope>NUCLEOTIDE SEQUENCE [LARGE SCALE GENOMIC DNA]</scope>
</reference>
<accession>A0ABP1GT85</accession>
<proteinExistence type="predicted"/>
<protein>
    <recommendedName>
        <fullName evidence="3">Homeodomain protein</fullName>
    </recommendedName>
</protein>
<evidence type="ECO:0000313" key="2">
    <source>
        <dbReference type="Proteomes" id="UP001642409"/>
    </source>
</evidence>
<dbReference type="EMBL" id="CAXDID020000010">
    <property type="protein sequence ID" value="CAL5979081.1"/>
    <property type="molecule type" value="Genomic_DNA"/>
</dbReference>
<keyword evidence="2" id="KW-1185">Reference proteome</keyword>
<organism evidence="1 2">
    <name type="scientific">Hexamita inflata</name>
    <dbReference type="NCBI Taxonomy" id="28002"/>
    <lineage>
        <taxon>Eukaryota</taxon>
        <taxon>Metamonada</taxon>
        <taxon>Diplomonadida</taxon>
        <taxon>Hexamitidae</taxon>
        <taxon>Hexamitinae</taxon>
        <taxon>Hexamita</taxon>
    </lineage>
</organism>
<evidence type="ECO:0000313" key="1">
    <source>
        <dbReference type="EMBL" id="CAL5979081.1"/>
    </source>
</evidence>
<dbReference type="Proteomes" id="UP001642409">
    <property type="component" value="Unassembled WGS sequence"/>
</dbReference>
<comment type="caution">
    <text evidence="1">The sequence shown here is derived from an EMBL/GenBank/DDBJ whole genome shotgun (WGS) entry which is preliminary data.</text>
</comment>
<sequence length="177" mass="21037">MLILYYFYLNIIQFCQQPTPIYSFNNMPQTKIDMNQALSIIAQYVSLQVPYTQKLLIEQPMLLDEAIKSIKCDWVQIGSQLNLTRQQIYRWYYDTHQRNLYGQISPEDKLIIKESIRAALLQGIDLDSKFQDQLKSKLLKSYQRNAFTVVFNNQKRLLLKSLNKQQQLQPSLLYIFE</sequence>
<evidence type="ECO:0008006" key="3">
    <source>
        <dbReference type="Google" id="ProtNLM"/>
    </source>
</evidence>
<name>A0ABP1GT85_9EUKA</name>